<organism evidence="2 3">
    <name type="scientific">Orbilia brochopaga</name>
    <dbReference type="NCBI Taxonomy" id="3140254"/>
    <lineage>
        <taxon>Eukaryota</taxon>
        <taxon>Fungi</taxon>
        <taxon>Dikarya</taxon>
        <taxon>Ascomycota</taxon>
        <taxon>Pezizomycotina</taxon>
        <taxon>Orbiliomycetes</taxon>
        <taxon>Orbiliales</taxon>
        <taxon>Orbiliaceae</taxon>
        <taxon>Orbilia</taxon>
    </lineage>
</organism>
<reference evidence="2 3" key="1">
    <citation type="submission" date="2019-10" db="EMBL/GenBank/DDBJ databases">
        <authorList>
            <person name="Palmer J.M."/>
        </authorList>
    </citation>
    <scope>NUCLEOTIDE SEQUENCE [LARGE SCALE GENOMIC DNA]</scope>
    <source>
        <strain evidence="2 3">TWF696</strain>
    </source>
</reference>
<comment type="caution">
    <text evidence="2">The sequence shown here is derived from an EMBL/GenBank/DDBJ whole genome shotgun (WGS) entry which is preliminary data.</text>
</comment>
<proteinExistence type="predicted"/>
<gene>
    <name evidence="2" type="ORF">TWF696_001541</name>
</gene>
<evidence type="ECO:0008006" key="4">
    <source>
        <dbReference type="Google" id="ProtNLM"/>
    </source>
</evidence>
<keyword evidence="3" id="KW-1185">Reference proteome</keyword>
<dbReference type="EMBL" id="JAVHNQ010000010">
    <property type="protein sequence ID" value="KAK6338070.1"/>
    <property type="molecule type" value="Genomic_DNA"/>
</dbReference>
<sequence>MAQEERPRRSTRSLARKVPPSTSTSTSTTTSTPPTLNGIATLPPTSSLTTKLTGLSKRDIALLQQKQRLLQTQQIQSLTAVQRAALSATLVFAQAEAGTAFCISPGGLLLTCSHCVAESDDGPIRLEHVATKYLLFADGRVVAAKCIAYDSIRDLSLLQIVACQPPPYSHSDATNEHENREGNGGTPFPYMAISPTAPKVHSRIFCIGHPGSEDLESPTPRRTNYGVLHVSGGRYRGVVDGADVQDNGEIGALMHDCWTYWGHSGAPLCLTGGGGVVGVHSSWDEGTGMRRGVAWEAVVAFLGEYGVDVEGTAGRPIPID</sequence>
<accession>A0AAV9U960</accession>
<dbReference type="Gene3D" id="2.40.10.10">
    <property type="entry name" value="Trypsin-like serine proteases"/>
    <property type="match status" value="2"/>
</dbReference>
<dbReference type="InterPro" id="IPR043504">
    <property type="entry name" value="Peptidase_S1_PA_chymotrypsin"/>
</dbReference>
<dbReference type="AlphaFoldDB" id="A0AAV9U960"/>
<dbReference type="Pfam" id="PF13365">
    <property type="entry name" value="Trypsin_2"/>
    <property type="match status" value="1"/>
</dbReference>
<evidence type="ECO:0000313" key="3">
    <source>
        <dbReference type="Proteomes" id="UP001375240"/>
    </source>
</evidence>
<protein>
    <recommendedName>
        <fullName evidence="4">AT hook domain-containing protein</fullName>
    </recommendedName>
</protein>
<dbReference type="SUPFAM" id="SSF50494">
    <property type="entry name" value="Trypsin-like serine proteases"/>
    <property type="match status" value="1"/>
</dbReference>
<feature type="region of interest" description="Disordered" evidence="1">
    <location>
        <begin position="1"/>
        <end position="44"/>
    </location>
</feature>
<dbReference type="Proteomes" id="UP001375240">
    <property type="component" value="Unassembled WGS sequence"/>
</dbReference>
<evidence type="ECO:0000313" key="2">
    <source>
        <dbReference type="EMBL" id="KAK6338070.1"/>
    </source>
</evidence>
<feature type="compositionally biased region" description="Low complexity" evidence="1">
    <location>
        <begin position="19"/>
        <end position="44"/>
    </location>
</feature>
<evidence type="ECO:0000256" key="1">
    <source>
        <dbReference type="SAM" id="MobiDB-lite"/>
    </source>
</evidence>
<name>A0AAV9U960_9PEZI</name>
<dbReference type="InterPro" id="IPR009003">
    <property type="entry name" value="Peptidase_S1_PA"/>
</dbReference>